<dbReference type="Pfam" id="PF14226">
    <property type="entry name" value="DIOX_N"/>
    <property type="match status" value="1"/>
</dbReference>
<evidence type="ECO:0000256" key="1">
    <source>
        <dbReference type="ARBA" id="ARBA00008056"/>
    </source>
</evidence>
<evidence type="ECO:0000256" key="5">
    <source>
        <dbReference type="ARBA" id="ARBA00023004"/>
    </source>
</evidence>
<evidence type="ECO:0000259" key="8">
    <source>
        <dbReference type="PROSITE" id="PS51471"/>
    </source>
</evidence>
<dbReference type="GO" id="GO:0046872">
    <property type="term" value="F:metal ion binding"/>
    <property type="evidence" value="ECO:0007669"/>
    <property type="project" value="UniProtKB-KW"/>
</dbReference>
<dbReference type="Proteomes" id="UP000288805">
    <property type="component" value="Unassembled WGS sequence"/>
</dbReference>
<protein>
    <submittedName>
        <fullName evidence="9">Putative 2-oxoglutarate-dependent dioxygenase AOP1.2</fullName>
    </submittedName>
</protein>
<dbReference type="InterPro" id="IPR027443">
    <property type="entry name" value="IPNS-like_sf"/>
</dbReference>
<dbReference type="AlphaFoldDB" id="A0A438GZC9"/>
<keyword evidence="2 7" id="KW-0479">Metal-binding</keyword>
<gene>
    <name evidence="9" type="primary">AOP1.2_1</name>
    <name evidence="9" type="ORF">CK203_042959</name>
</gene>
<keyword evidence="5 7" id="KW-0408">Iron</keyword>
<comment type="similarity">
    <text evidence="1 7">Belongs to the iron/ascorbate-dependent oxidoreductase family.</text>
</comment>
<dbReference type="InterPro" id="IPR044861">
    <property type="entry name" value="IPNS-like_FE2OG_OXY"/>
</dbReference>
<evidence type="ECO:0000256" key="7">
    <source>
        <dbReference type="RuleBase" id="RU003682"/>
    </source>
</evidence>
<name>A0A438GZC9_VITVI</name>
<evidence type="ECO:0000313" key="9">
    <source>
        <dbReference type="EMBL" id="RVW77634.1"/>
    </source>
</evidence>
<evidence type="ECO:0000313" key="10">
    <source>
        <dbReference type="Proteomes" id="UP000288805"/>
    </source>
</evidence>
<comment type="function">
    <text evidence="6">Probable 2-oxoglutarate-dependent dioxygenase that may be involved in glucosinolates biosynthesis. May play a role in the production of aliphatic glucosinolates.</text>
</comment>
<evidence type="ECO:0000256" key="4">
    <source>
        <dbReference type="ARBA" id="ARBA00023002"/>
    </source>
</evidence>
<evidence type="ECO:0000256" key="2">
    <source>
        <dbReference type="ARBA" id="ARBA00022723"/>
    </source>
</evidence>
<dbReference type="PANTHER" id="PTHR47990">
    <property type="entry name" value="2-OXOGLUTARATE (2OG) AND FE(II)-DEPENDENT OXYGENASE SUPERFAMILY PROTEIN-RELATED"/>
    <property type="match status" value="1"/>
</dbReference>
<dbReference type="PROSITE" id="PS51471">
    <property type="entry name" value="FE2OG_OXY"/>
    <property type="match status" value="1"/>
</dbReference>
<accession>A0A438GZC9</accession>
<dbReference type="EMBL" id="QGNW01000310">
    <property type="protein sequence ID" value="RVW77634.1"/>
    <property type="molecule type" value="Genomic_DNA"/>
</dbReference>
<keyword evidence="3 9" id="KW-0223">Dioxygenase</keyword>
<dbReference type="SUPFAM" id="SSF51197">
    <property type="entry name" value="Clavaminate synthase-like"/>
    <property type="match status" value="1"/>
</dbReference>
<dbReference type="FunFam" id="2.60.120.330:FF:000022">
    <property type="entry name" value="Probable 2-oxoglutarate-dependent dioxygenase AOP1.2"/>
    <property type="match status" value="1"/>
</dbReference>
<feature type="domain" description="Fe2OG dioxygenase" evidence="8">
    <location>
        <begin position="162"/>
        <end position="269"/>
    </location>
</feature>
<evidence type="ECO:0000256" key="3">
    <source>
        <dbReference type="ARBA" id="ARBA00022964"/>
    </source>
</evidence>
<reference evidence="9 10" key="1">
    <citation type="journal article" date="2018" name="PLoS Genet.">
        <title>Population sequencing reveals clonal diversity and ancestral inbreeding in the grapevine cultivar Chardonnay.</title>
        <authorList>
            <person name="Roach M.J."/>
            <person name="Johnson D.L."/>
            <person name="Bohlmann J."/>
            <person name="van Vuuren H.J."/>
            <person name="Jones S.J."/>
            <person name="Pretorius I.S."/>
            <person name="Schmidt S.A."/>
            <person name="Borneman A.R."/>
        </authorList>
    </citation>
    <scope>NUCLEOTIDE SEQUENCE [LARGE SCALE GENOMIC DNA]</scope>
    <source>
        <strain evidence="10">cv. Chardonnay</strain>
        <tissue evidence="9">Leaf</tissue>
    </source>
</reference>
<proteinExistence type="inferred from homology"/>
<dbReference type="InterPro" id="IPR050231">
    <property type="entry name" value="Iron_ascorbate_oxido_reductase"/>
</dbReference>
<organism evidence="9 10">
    <name type="scientific">Vitis vinifera</name>
    <name type="common">Grape</name>
    <dbReference type="NCBI Taxonomy" id="29760"/>
    <lineage>
        <taxon>Eukaryota</taxon>
        <taxon>Viridiplantae</taxon>
        <taxon>Streptophyta</taxon>
        <taxon>Embryophyta</taxon>
        <taxon>Tracheophyta</taxon>
        <taxon>Spermatophyta</taxon>
        <taxon>Magnoliopsida</taxon>
        <taxon>eudicotyledons</taxon>
        <taxon>Gunneridae</taxon>
        <taxon>Pentapetalae</taxon>
        <taxon>rosids</taxon>
        <taxon>Vitales</taxon>
        <taxon>Vitaceae</taxon>
        <taxon>Viteae</taxon>
        <taxon>Vitis</taxon>
    </lineage>
</organism>
<dbReference type="Pfam" id="PF03171">
    <property type="entry name" value="2OG-FeII_Oxy"/>
    <property type="match status" value="1"/>
</dbReference>
<dbReference type="GO" id="GO:0051213">
    <property type="term" value="F:dioxygenase activity"/>
    <property type="evidence" value="ECO:0007669"/>
    <property type="project" value="UniProtKB-KW"/>
</dbReference>
<dbReference type="InterPro" id="IPR026992">
    <property type="entry name" value="DIOX_N"/>
</dbReference>
<dbReference type="Gene3D" id="2.60.120.330">
    <property type="entry name" value="B-lactam Antibiotic, Isopenicillin N Synthase, Chain"/>
    <property type="match status" value="1"/>
</dbReference>
<evidence type="ECO:0000256" key="6">
    <source>
        <dbReference type="ARBA" id="ARBA00057022"/>
    </source>
</evidence>
<sequence>MSRIMGLETLPKIPMVDFSKENLKPGTDSWLPACNNVRHALEEYGCFMAVYDQVPLGVHNTIFGAMRELFDLPIETKKQNISEKPYQGYTSESPASPLHQGLGIDNVTTSLEEIRRFAKIMWPAGNENFCQSVHCYSKLVAELDRMVVRMVLESYGIENGSHIQSASFLVRLLKSRVPKMNETNKAFPSHSDKSFISILHQNKVNGLEIQTKDGKWISHEPPSLQVFLVMAGEVLTAWSNGRIHPARHRVVVKGNEARYALGLFSTINGMIKVPEELVDDHHPLQFKPFDHTGLLHFLGTKEGRNPETALKAYCGL</sequence>
<comment type="caution">
    <text evidence="9">The sequence shown here is derived from an EMBL/GenBank/DDBJ whole genome shotgun (WGS) entry which is preliminary data.</text>
</comment>
<dbReference type="InterPro" id="IPR005123">
    <property type="entry name" value="Oxoglu/Fe-dep_dioxygenase_dom"/>
</dbReference>
<keyword evidence="4 7" id="KW-0560">Oxidoreductase</keyword>